<feature type="transmembrane region" description="Helical" evidence="2">
    <location>
        <begin position="6"/>
        <end position="23"/>
    </location>
</feature>
<evidence type="ECO:0000313" key="3">
    <source>
        <dbReference type="EMBL" id="MDR7356707.1"/>
    </source>
</evidence>
<evidence type="ECO:0000256" key="2">
    <source>
        <dbReference type="SAM" id="Phobius"/>
    </source>
</evidence>
<keyword evidence="2" id="KW-1133">Transmembrane helix</keyword>
<accession>A0ABU2BDI6</accession>
<keyword evidence="2" id="KW-0472">Membrane</keyword>
<feature type="transmembrane region" description="Helical" evidence="2">
    <location>
        <begin position="61"/>
        <end position="79"/>
    </location>
</feature>
<keyword evidence="2" id="KW-0812">Transmembrane</keyword>
<keyword evidence="4" id="KW-1185">Reference proteome</keyword>
<comment type="caution">
    <text evidence="3">The sequence shown here is derived from an EMBL/GenBank/DDBJ whole genome shotgun (WGS) entry which is preliminary data.</text>
</comment>
<evidence type="ECO:0000313" key="4">
    <source>
        <dbReference type="Proteomes" id="UP001183817"/>
    </source>
</evidence>
<reference evidence="3 4" key="1">
    <citation type="submission" date="2023-07" db="EMBL/GenBank/DDBJ databases">
        <title>Sequencing the genomes of 1000 actinobacteria strains.</title>
        <authorList>
            <person name="Klenk H.-P."/>
        </authorList>
    </citation>
    <scope>NUCLEOTIDE SEQUENCE [LARGE SCALE GENOMIC DNA]</scope>
    <source>
        <strain evidence="3 4">DSM 20167</strain>
    </source>
</reference>
<proteinExistence type="predicted"/>
<sequence>MLSPILGLLAMLLGMATAWLMVSGPSLEQDPDARFWYGFCGFCVLAPLALGAALVNPLAGVAVLVAACGACLATHRFLVHEVVQRTAVQTGFRLLAEHSAFESRHDQVLRQWSRYELDPAAAIASPGMNDVDVPETAALAKALAQAERLRGRQPNGAAVGVGVDYRRAVIELESAFTRAEQSLAGSSSRVVPGARIPPGPDAP</sequence>
<dbReference type="RefSeq" id="WP_310287707.1">
    <property type="nucleotide sequence ID" value="NZ_BAAAWO010000001.1"/>
</dbReference>
<name>A0ABU2BDI6_9MICC</name>
<evidence type="ECO:0000256" key="1">
    <source>
        <dbReference type="SAM" id="MobiDB-lite"/>
    </source>
</evidence>
<dbReference type="Proteomes" id="UP001183817">
    <property type="component" value="Unassembled WGS sequence"/>
</dbReference>
<feature type="region of interest" description="Disordered" evidence="1">
    <location>
        <begin position="183"/>
        <end position="203"/>
    </location>
</feature>
<dbReference type="EMBL" id="JAVDYI010000001">
    <property type="protein sequence ID" value="MDR7356707.1"/>
    <property type="molecule type" value="Genomic_DNA"/>
</dbReference>
<gene>
    <name evidence="3" type="ORF">J2S64_000398</name>
</gene>
<protein>
    <submittedName>
        <fullName evidence="3">Uncharacterized protein</fullName>
    </submittedName>
</protein>
<feature type="transmembrane region" description="Helical" evidence="2">
    <location>
        <begin position="35"/>
        <end position="55"/>
    </location>
</feature>
<organism evidence="3 4">
    <name type="scientific">Paeniglutamicibacter sulfureus</name>
    <dbReference type="NCBI Taxonomy" id="43666"/>
    <lineage>
        <taxon>Bacteria</taxon>
        <taxon>Bacillati</taxon>
        <taxon>Actinomycetota</taxon>
        <taxon>Actinomycetes</taxon>
        <taxon>Micrococcales</taxon>
        <taxon>Micrococcaceae</taxon>
        <taxon>Paeniglutamicibacter</taxon>
    </lineage>
</organism>